<evidence type="ECO:0000313" key="2">
    <source>
        <dbReference type="Proteomes" id="UP001500301"/>
    </source>
</evidence>
<proteinExistence type="predicted"/>
<reference evidence="2" key="1">
    <citation type="journal article" date="2019" name="Int. J. Syst. Evol. Microbiol.">
        <title>The Global Catalogue of Microorganisms (GCM) 10K type strain sequencing project: providing services to taxonomists for standard genome sequencing and annotation.</title>
        <authorList>
            <consortium name="The Broad Institute Genomics Platform"/>
            <consortium name="The Broad Institute Genome Sequencing Center for Infectious Disease"/>
            <person name="Wu L."/>
            <person name="Ma J."/>
        </authorList>
    </citation>
    <scope>NUCLEOTIDE SEQUENCE [LARGE SCALE GENOMIC DNA]</scope>
    <source>
        <strain evidence="2">JCM 17460</strain>
    </source>
</reference>
<comment type="caution">
    <text evidence="1">The sequence shown here is derived from an EMBL/GenBank/DDBJ whole genome shotgun (WGS) entry which is preliminary data.</text>
</comment>
<dbReference type="Proteomes" id="UP001500301">
    <property type="component" value="Unassembled WGS sequence"/>
</dbReference>
<sequence>MPDELGWRRFGPDSAERAALVALSEVLGVPLRPRALELRPGTMFEVEGVDPESRYLFQVVVNRGTYTSQQRNKVLADMFKLLWLRATRFPEAEVGLVLSETTAEAFKPRSWTSLAARELGFALYVVTTDRRVTKLASDES</sequence>
<evidence type="ECO:0000313" key="1">
    <source>
        <dbReference type="EMBL" id="GAA3547054.1"/>
    </source>
</evidence>
<name>A0ABP6W940_9ACTN</name>
<gene>
    <name evidence="1" type="ORF">GCM10022263_37690</name>
</gene>
<keyword evidence="2" id="KW-1185">Reference proteome</keyword>
<organism evidence="1 2">
    <name type="scientific">Nocardioides daeguensis</name>
    <dbReference type="NCBI Taxonomy" id="908359"/>
    <lineage>
        <taxon>Bacteria</taxon>
        <taxon>Bacillati</taxon>
        <taxon>Actinomycetota</taxon>
        <taxon>Actinomycetes</taxon>
        <taxon>Propionibacteriales</taxon>
        <taxon>Nocardioidaceae</taxon>
        <taxon>Nocardioides</taxon>
    </lineage>
</organism>
<dbReference type="EMBL" id="BAABBB010000022">
    <property type="protein sequence ID" value="GAA3547054.1"/>
    <property type="molecule type" value="Genomic_DNA"/>
</dbReference>
<protein>
    <submittedName>
        <fullName evidence="1">Uncharacterized protein</fullName>
    </submittedName>
</protein>
<accession>A0ABP6W940</accession>